<dbReference type="Proteomes" id="UP001302126">
    <property type="component" value="Unassembled WGS sequence"/>
</dbReference>
<keyword evidence="3" id="KW-1185">Reference proteome</keyword>
<name>A0AAN6X3G7_9PEZI</name>
<keyword evidence="1" id="KW-0812">Transmembrane</keyword>
<accession>A0AAN6X3G7</accession>
<keyword evidence="1" id="KW-1133">Transmembrane helix</keyword>
<comment type="caution">
    <text evidence="2">The sequence shown here is derived from an EMBL/GenBank/DDBJ whole genome shotgun (WGS) entry which is preliminary data.</text>
</comment>
<organism evidence="2 3">
    <name type="scientific">Podospora australis</name>
    <dbReference type="NCBI Taxonomy" id="1536484"/>
    <lineage>
        <taxon>Eukaryota</taxon>
        <taxon>Fungi</taxon>
        <taxon>Dikarya</taxon>
        <taxon>Ascomycota</taxon>
        <taxon>Pezizomycotina</taxon>
        <taxon>Sordariomycetes</taxon>
        <taxon>Sordariomycetidae</taxon>
        <taxon>Sordariales</taxon>
        <taxon>Podosporaceae</taxon>
        <taxon>Podospora</taxon>
    </lineage>
</organism>
<feature type="transmembrane region" description="Helical" evidence="1">
    <location>
        <begin position="12"/>
        <end position="29"/>
    </location>
</feature>
<gene>
    <name evidence="2" type="ORF">QBC35DRAFT_487095</name>
</gene>
<dbReference type="AlphaFoldDB" id="A0AAN6X3G7"/>
<sequence length="76" mass="8357">MLGGSHQFEQITIWTMPALLLVSVVLRRSPTIPSCRRKTTPMQGWGTSGLAISVNPCSQPEGSVLPQSFHLPTLRR</sequence>
<evidence type="ECO:0000256" key="1">
    <source>
        <dbReference type="SAM" id="Phobius"/>
    </source>
</evidence>
<keyword evidence="1" id="KW-0472">Membrane</keyword>
<proteinExistence type="predicted"/>
<dbReference type="EMBL" id="MU864359">
    <property type="protein sequence ID" value="KAK4191402.1"/>
    <property type="molecule type" value="Genomic_DNA"/>
</dbReference>
<reference evidence="2" key="2">
    <citation type="submission" date="2023-05" db="EMBL/GenBank/DDBJ databases">
        <authorList>
            <consortium name="Lawrence Berkeley National Laboratory"/>
            <person name="Steindorff A."/>
            <person name="Hensen N."/>
            <person name="Bonometti L."/>
            <person name="Westerberg I."/>
            <person name="Brannstrom I.O."/>
            <person name="Guillou S."/>
            <person name="Cros-Aarteil S."/>
            <person name="Calhoun S."/>
            <person name="Haridas S."/>
            <person name="Kuo A."/>
            <person name="Mondo S."/>
            <person name="Pangilinan J."/>
            <person name="Riley R."/>
            <person name="Labutti K."/>
            <person name="Andreopoulos B."/>
            <person name="Lipzen A."/>
            <person name="Chen C."/>
            <person name="Yanf M."/>
            <person name="Daum C."/>
            <person name="Ng V."/>
            <person name="Clum A."/>
            <person name="Ohm R."/>
            <person name="Martin F."/>
            <person name="Silar P."/>
            <person name="Natvig D."/>
            <person name="Lalanne C."/>
            <person name="Gautier V."/>
            <person name="Ament-Velasquez S.L."/>
            <person name="Kruys A."/>
            <person name="Hutchinson M.I."/>
            <person name="Powell A.J."/>
            <person name="Barry K."/>
            <person name="Miller A.N."/>
            <person name="Grigoriev I.V."/>
            <person name="Debuchy R."/>
            <person name="Gladieux P."/>
            <person name="Thoren M.H."/>
            <person name="Johannesson H."/>
        </authorList>
    </citation>
    <scope>NUCLEOTIDE SEQUENCE</scope>
    <source>
        <strain evidence="2">PSN309</strain>
    </source>
</reference>
<evidence type="ECO:0000313" key="2">
    <source>
        <dbReference type="EMBL" id="KAK4191402.1"/>
    </source>
</evidence>
<protein>
    <submittedName>
        <fullName evidence="2">Uncharacterized protein</fullName>
    </submittedName>
</protein>
<reference evidence="2" key="1">
    <citation type="journal article" date="2023" name="Mol. Phylogenet. Evol.">
        <title>Genome-scale phylogeny and comparative genomics of the fungal order Sordariales.</title>
        <authorList>
            <person name="Hensen N."/>
            <person name="Bonometti L."/>
            <person name="Westerberg I."/>
            <person name="Brannstrom I.O."/>
            <person name="Guillou S."/>
            <person name="Cros-Aarteil S."/>
            <person name="Calhoun S."/>
            <person name="Haridas S."/>
            <person name="Kuo A."/>
            <person name="Mondo S."/>
            <person name="Pangilinan J."/>
            <person name="Riley R."/>
            <person name="LaButti K."/>
            <person name="Andreopoulos B."/>
            <person name="Lipzen A."/>
            <person name="Chen C."/>
            <person name="Yan M."/>
            <person name="Daum C."/>
            <person name="Ng V."/>
            <person name="Clum A."/>
            <person name="Steindorff A."/>
            <person name="Ohm R.A."/>
            <person name="Martin F."/>
            <person name="Silar P."/>
            <person name="Natvig D.O."/>
            <person name="Lalanne C."/>
            <person name="Gautier V."/>
            <person name="Ament-Velasquez S.L."/>
            <person name="Kruys A."/>
            <person name="Hutchinson M.I."/>
            <person name="Powell A.J."/>
            <person name="Barry K."/>
            <person name="Miller A.N."/>
            <person name="Grigoriev I.V."/>
            <person name="Debuchy R."/>
            <person name="Gladieux P."/>
            <person name="Hiltunen Thoren M."/>
            <person name="Johannesson H."/>
        </authorList>
    </citation>
    <scope>NUCLEOTIDE SEQUENCE</scope>
    <source>
        <strain evidence="2">PSN309</strain>
    </source>
</reference>
<evidence type="ECO:0000313" key="3">
    <source>
        <dbReference type="Proteomes" id="UP001302126"/>
    </source>
</evidence>